<dbReference type="Proteomes" id="UP000006034">
    <property type="component" value="Unassembled WGS sequence"/>
</dbReference>
<feature type="region of interest" description="Disordered" evidence="1">
    <location>
        <begin position="1"/>
        <end position="23"/>
    </location>
</feature>
<dbReference type="EMBL" id="ADCP02000001">
    <property type="protein sequence ID" value="EPC05842.1"/>
    <property type="molecule type" value="Genomic_DNA"/>
</dbReference>
<evidence type="ECO:0000313" key="2">
    <source>
        <dbReference type="EMBL" id="EPC05842.1"/>
    </source>
</evidence>
<name>S2LBG9_BILW3</name>
<comment type="caution">
    <text evidence="2">The sequence shown here is derived from an EMBL/GenBank/DDBJ whole genome shotgun (WGS) entry which is preliminary data.</text>
</comment>
<dbReference type="STRING" id="563192.HMPREF0179_05126"/>
<evidence type="ECO:0000256" key="1">
    <source>
        <dbReference type="SAM" id="MobiDB-lite"/>
    </source>
</evidence>
<proteinExistence type="predicted"/>
<reference evidence="2 3" key="2">
    <citation type="submission" date="2013-04" db="EMBL/GenBank/DDBJ databases">
        <title>The Genome Sequence of Bilophila wadsworthia 3_1_6.</title>
        <authorList>
            <consortium name="The Broad Institute Genomics Platform"/>
            <person name="Earl A."/>
            <person name="Ward D."/>
            <person name="Feldgarden M."/>
            <person name="Gevers D."/>
            <person name="Sibley C."/>
            <person name="Strauss J."/>
            <person name="Allen-Vercoe E."/>
            <person name="Walker B."/>
            <person name="Young S."/>
            <person name="Zeng Q."/>
            <person name="Gargeya S."/>
            <person name="Fitzgerald M."/>
            <person name="Haas B."/>
            <person name="Abouelleil A."/>
            <person name="Allen A.W."/>
            <person name="Alvarado L."/>
            <person name="Arachchi H.M."/>
            <person name="Berlin A.M."/>
            <person name="Chapman S.B."/>
            <person name="Gainer-Dewar J."/>
            <person name="Goldberg J."/>
            <person name="Griggs A."/>
            <person name="Gujja S."/>
            <person name="Hansen M."/>
            <person name="Howarth C."/>
            <person name="Imamovic A."/>
            <person name="Ireland A."/>
            <person name="Larimer J."/>
            <person name="McCowan C."/>
            <person name="Murphy C."/>
            <person name="Pearson M."/>
            <person name="Poon T.W."/>
            <person name="Priest M."/>
            <person name="Roberts A."/>
            <person name="Saif S."/>
            <person name="Shea T."/>
            <person name="Sisk P."/>
            <person name="Sykes S."/>
            <person name="Wortman J."/>
            <person name="Nusbaum C."/>
            <person name="Birren B."/>
        </authorList>
    </citation>
    <scope>NUCLEOTIDE SEQUENCE [LARGE SCALE GENOMIC DNA]</scope>
    <source>
        <strain evidence="2 3">3_1_6</strain>
    </source>
</reference>
<dbReference type="HOGENOM" id="CLU_1591403_0_0_7"/>
<keyword evidence="3" id="KW-1185">Reference proteome</keyword>
<reference evidence="2 3" key="1">
    <citation type="submission" date="2010-10" db="EMBL/GenBank/DDBJ databases">
        <authorList>
            <consortium name="The Broad Institute Genome Sequencing Platform"/>
            <person name="Ward D."/>
            <person name="Earl A."/>
            <person name="Feldgarden M."/>
            <person name="Young S.K."/>
            <person name="Gargeya S."/>
            <person name="Zeng Q."/>
            <person name="Alvarado L."/>
            <person name="Berlin A."/>
            <person name="Bochicchio J."/>
            <person name="Chapman S.B."/>
            <person name="Chen Z."/>
            <person name="Freedman E."/>
            <person name="Gellesch M."/>
            <person name="Goldberg J."/>
            <person name="Griggs A."/>
            <person name="Gujja S."/>
            <person name="Heilman E."/>
            <person name="Heiman D."/>
            <person name="Howarth C."/>
            <person name="Mehta T."/>
            <person name="Neiman D."/>
            <person name="Pearson M."/>
            <person name="Roberts A."/>
            <person name="Saif S."/>
            <person name="Shea T."/>
            <person name="Shenoy N."/>
            <person name="Sisk P."/>
            <person name="Stolte C."/>
            <person name="Sykes S."/>
            <person name="White J."/>
            <person name="Yandava C."/>
            <person name="Allen-Vercoe E."/>
            <person name="Sibley C."/>
            <person name="Ambrose C.E."/>
            <person name="Strauss J."/>
            <person name="Daigneault M."/>
            <person name="Haas B."/>
            <person name="Nusbaum C."/>
            <person name="Birren B."/>
        </authorList>
    </citation>
    <scope>NUCLEOTIDE SEQUENCE [LARGE SCALE GENOMIC DNA]</scope>
    <source>
        <strain evidence="2 3">3_1_6</strain>
    </source>
</reference>
<dbReference type="AlphaFoldDB" id="S2LBG9"/>
<sequence>MNIGEGEGKLSGESFPSPSPNPTPFPSKTFDFIESLFDVFPASARKAGLNEICLSRLFLRQQLLAATDIFPQQANTLFRFPPDGTSFARPPRQSKIFGRGAWRGRGTFLEKGSPPPPSFFLFFPTPTAKSSLQDRGLRRGWRGYLCLRWTPARRHPPEWAKCRAASL</sequence>
<evidence type="ECO:0000313" key="3">
    <source>
        <dbReference type="Proteomes" id="UP000006034"/>
    </source>
</evidence>
<protein>
    <submittedName>
        <fullName evidence="2">Uncharacterized protein</fullName>
    </submittedName>
</protein>
<feature type="compositionally biased region" description="Basic and acidic residues" evidence="1">
    <location>
        <begin position="1"/>
        <end position="10"/>
    </location>
</feature>
<gene>
    <name evidence="2" type="ORF">HMPREF0179_05126</name>
</gene>
<organism evidence="2 3">
    <name type="scientific">Bilophila wadsworthia (strain 3_1_6)</name>
    <dbReference type="NCBI Taxonomy" id="563192"/>
    <lineage>
        <taxon>Bacteria</taxon>
        <taxon>Pseudomonadati</taxon>
        <taxon>Thermodesulfobacteriota</taxon>
        <taxon>Desulfovibrionia</taxon>
        <taxon>Desulfovibrionales</taxon>
        <taxon>Desulfovibrionaceae</taxon>
        <taxon>Bilophila</taxon>
    </lineage>
</organism>
<accession>S2LBG9</accession>